<dbReference type="InterPro" id="IPR003567">
    <property type="entry name" value="Cyt_c_biogenesis"/>
</dbReference>
<dbReference type="InterPro" id="IPR032523">
    <property type="entry name" value="CcmF_C"/>
</dbReference>
<feature type="transmembrane region" description="Helical" evidence="10">
    <location>
        <begin position="125"/>
        <end position="143"/>
    </location>
</feature>
<feature type="domain" description="Cytochrome c assembly protein" evidence="11">
    <location>
        <begin position="89"/>
        <end position="295"/>
    </location>
</feature>
<proteinExistence type="inferred from homology"/>
<feature type="transmembrane region" description="Helical" evidence="10">
    <location>
        <begin position="41"/>
        <end position="62"/>
    </location>
</feature>
<dbReference type="PANTHER" id="PTHR43653">
    <property type="entry name" value="CYTOCHROME C ASSEMBLY PROTEIN-RELATED"/>
    <property type="match status" value="1"/>
</dbReference>
<feature type="transmembrane region" description="Helical" evidence="10">
    <location>
        <begin position="96"/>
        <end position="113"/>
    </location>
</feature>
<dbReference type="PRINTS" id="PR01411">
    <property type="entry name" value="CCMFBIOGNSIS"/>
</dbReference>
<dbReference type="RefSeq" id="WP_248941269.1">
    <property type="nucleotide sequence ID" value="NZ_JAKIKS010000067.1"/>
</dbReference>
<evidence type="ECO:0000313" key="14">
    <source>
        <dbReference type="Proteomes" id="UP001203423"/>
    </source>
</evidence>
<comment type="subcellular location">
    <subcellularLocation>
        <location evidence="1">Cell inner membrane</location>
        <topology evidence="1">Multi-pass membrane protein</topology>
    </subcellularLocation>
</comment>
<dbReference type="Pfam" id="PF16327">
    <property type="entry name" value="CcmF_C"/>
    <property type="match status" value="1"/>
</dbReference>
<dbReference type="NCBIfam" id="TIGR00353">
    <property type="entry name" value="nrfE"/>
    <property type="match status" value="1"/>
</dbReference>
<evidence type="ECO:0000259" key="11">
    <source>
        <dbReference type="Pfam" id="PF01578"/>
    </source>
</evidence>
<dbReference type="PRINTS" id="PR01410">
    <property type="entry name" value="CCBIOGENESIS"/>
</dbReference>
<sequence>MIPELGHFSLILGLAFAVLLATVSLVGVARKDQYLVGYARPLTYGMFLFICFSILALGYSFAVDDFSVAYVANHSNSLLPFFFKLAAVWGGHEGSLLFWVFALSVWTLAVALFSRNLEAAFTARVLAILAIIIGGFIFFMLLTSNPFERLFPMPMEGRDLNPMLQDVGLIIHPPMLYLGYVGFSVSFAFAIAALMSGRLDSAWARWTRPWTLAAWVFLTGGVALGSWWAYYELGWGGWWFWDPVENASFMPWLVGTALLHSLIVTEKRGTFRNWTVLLSIFAFSLSLLGTFIVRSGVLTSVHSFASDPGRGMFILLLLAITVGGSLTLFAFRASNLKSPARFELMSKETMLLACNLILTVACGTVLLGTLYPLIIDGLGMGKISVGPPYFNAVFVPIVLVLFVVMGIGPLIRWKKAKAGELQKQLLLPGVIALSAGIAVPYIAGGEFKLWVMLGISAAVWVTLTTLRAGYNLLQTNQGQLQFRRLSGSQWGMLIAHLGIAVSIVGATMVSNYSVEKSVRMGPGITQELAGYEFTYLETRQVPGPNYMAQQGQIMVAKDGKQVALLQPDRRQYTVQVMSMTEAGIDWGLFRDLYVTMGDPINSTEFAVRLNYKPFVRWLWFGAIFMMLGGLLAALDKRYRERKTAAVTNKVTPTQVQLVTI</sequence>
<evidence type="ECO:0000256" key="6">
    <source>
        <dbReference type="ARBA" id="ARBA00022748"/>
    </source>
</evidence>
<organism evidence="13 14">
    <name type="scientific">Shewanella surugensis</name>
    <dbReference type="NCBI Taxonomy" id="212020"/>
    <lineage>
        <taxon>Bacteria</taxon>
        <taxon>Pseudomonadati</taxon>
        <taxon>Pseudomonadota</taxon>
        <taxon>Gammaproteobacteria</taxon>
        <taxon>Alteromonadales</taxon>
        <taxon>Shewanellaceae</taxon>
        <taxon>Shewanella</taxon>
    </lineage>
</organism>
<keyword evidence="14" id="KW-1185">Reference proteome</keyword>
<dbReference type="PANTHER" id="PTHR43653:SF1">
    <property type="entry name" value="CYTOCHROME C-TYPE BIOGENESIS PROTEIN CCMF"/>
    <property type="match status" value="1"/>
</dbReference>
<keyword evidence="3" id="KW-1003">Cell membrane</keyword>
<evidence type="ECO:0000256" key="7">
    <source>
        <dbReference type="ARBA" id="ARBA00022989"/>
    </source>
</evidence>
<dbReference type="Pfam" id="PF01578">
    <property type="entry name" value="Cytochrom_C_asm"/>
    <property type="match status" value="1"/>
</dbReference>
<name>A0ABT0LE05_9GAMM</name>
<feature type="transmembrane region" description="Helical" evidence="10">
    <location>
        <begin position="394"/>
        <end position="413"/>
    </location>
</feature>
<feature type="transmembrane region" description="Helical" evidence="10">
    <location>
        <begin position="313"/>
        <end position="331"/>
    </location>
</feature>
<comment type="function">
    <text evidence="9">Required for the biogenesis of c-type cytochromes. Possible subunit of a heme lyase.</text>
</comment>
<feature type="transmembrane region" description="Helical" evidence="10">
    <location>
        <begin position="177"/>
        <end position="197"/>
    </location>
</feature>
<dbReference type="Proteomes" id="UP001203423">
    <property type="component" value="Unassembled WGS sequence"/>
</dbReference>
<keyword evidence="5 10" id="KW-0812">Transmembrane</keyword>
<feature type="transmembrane region" description="Helical" evidence="10">
    <location>
        <begin position="449"/>
        <end position="470"/>
    </location>
</feature>
<evidence type="ECO:0000256" key="5">
    <source>
        <dbReference type="ARBA" id="ARBA00022692"/>
    </source>
</evidence>
<comment type="caution">
    <text evidence="13">The sequence shown here is derived from an EMBL/GenBank/DDBJ whole genome shotgun (WGS) entry which is preliminary data.</text>
</comment>
<dbReference type="GO" id="GO:0016829">
    <property type="term" value="F:lyase activity"/>
    <property type="evidence" value="ECO:0007669"/>
    <property type="project" value="UniProtKB-KW"/>
</dbReference>
<evidence type="ECO:0000259" key="12">
    <source>
        <dbReference type="Pfam" id="PF16327"/>
    </source>
</evidence>
<feature type="transmembrane region" description="Helical" evidence="10">
    <location>
        <begin position="249"/>
        <end position="265"/>
    </location>
</feature>
<feature type="transmembrane region" description="Helical" evidence="10">
    <location>
        <begin position="209"/>
        <end position="229"/>
    </location>
</feature>
<reference evidence="13 14" key="1">
    <citation type="submission" date="2022-01" db="EMBL/GenBank/DDBJ databases">
        <title>Whole genome-based taxonomy of the Shewanellaceae.</title>
        <authorList>
            <person name="Martin-Rodriguez A.J."/>
        </authorList>
    </citation>
    <scope>NUCLEOTIDE SEQUENCE [LARGE SCALE GENOMIC DNA]</scope>
    <source>
        <strain evidence="13 14">DSM 17177</strain>
    </source>
</reference>
<dbReference type="InterPro" id="IPR002541">
    <property type="entry name" value="Cyt_c_assembly"/>
</dbReference>
<evidence type="ECO:0000256" key="2">
    <source>
        <dbReference type="ARBA" id="ARBA00009186"/>
    </source>
</evidence>
<comment type="similarity">
    <text evidence="2">Belongs to the CcmF/CycK/Ccl1/NrfE/CcsA family.</text>
</comment>
<dbReference type="EMBL" id="JAKIKS010000067">
    <property type="protein sequence ID" value="MCL1125936.1"/>
    <property type="molecule type" value="Genomic_DNA"/>
</dbReference>
<evidence type="ECO:0000256" key="9">
    <source>
        <dbReference type="ARBA" id="ARBA00037230"/>
    </source>
</evidence>
<feature type="transmembrane region" description="Helical" evidence="10">
    <location>
        <begin position="352"/>
        <end position="374"/>
    </location>
</feature>
<accession>A0ABT0LE05</accession>
<evidence type="ECO:0000256" key="1">
    <source>
        <dbReference type="ARBA" id="ARBA00004429"/>
    </source>
</evidence>
<keyword evidence="13" id="KW-0456">Lyase</keyword>
<evidence type="ECO:0000256" key="10">
    <source>
        <dbReference type="SAM" id="Phobius"/>
    </source>
</evidence>
<gene>
    <name evidence="13" type="ORF">L2764_16025</name>
</gene>
<evidence type="ECO:0000313" key="13">
    <source>
        <dbReference type="EMBL" id="MCL1125936.1"/>
    </source>
</evidence>
<feature type="transmembrane region" description="Helical" evidence="10">
    <location>
        <begin position="617"/>
        <end position="634"/>
    </location>
</feature>
<feature type="domain" description="Cytochrome c-type biogenesis protein CcmF C-terminal" evidence="12">
    <location>
        <begin position="315"/>
        <end position="636"/>
    </location>
</feature>
<evidence type="ECO:0000256" key="3">
    <source>
        <dbReference type="ARBA" id="ARBA00022475"/>
    </source>
</evidence>
<dbReference type="InterPro" id="IPR003568">
    <property type="entry name" value="Cyt_c_biogenesis_CcmF"/>
</dbReference>
<evidence type="ECO:0000256" key="8">
    <source>
        <dbReference type="ARBA" id="ARBA00023136"/>
    </source>
</evidence>
<feature type="transmembrane region" description="Helical" evidence="10">
    <location>
        <begin position="425"/>
        <end position="443"/>
    </location>
</feature>
<keyword evidence="6" id="KW-0201">Cytochrome c-type biogenesis</keyword>
<feature type="transmembrane region" description="Helical" evidence="10">
    <location>
        <begin position="490"/>
        <end position="510"/>
    </location>
</feature>
<keyword evidence="7 10" id="KW-1133">Transmembrane helix</keyword>
<evidence type="ECO:0000256" key="4">
    <source>
        <dbReference type="ARBA" id="ARBA00022519"/>
    </source>
</evidence>
<keyword evidence="8 10" id="KW-0472">Membrane</keyword>
<protein>
    <submittedName>
        <fullName evidence="13">Heme lyase CcmF/NrfE family subunit</fullName>
    </submittedName>
</protein>
<feature type="transmembrane region" description="Helical" evidence="10">
    <location>
        <begin position="274"/>
        <end position="293"/>
    </location>
</feature>
<keyword evidence="4" id="KW-0997">Cell inner membrane</keyword>
<feature type="transmembrane region" description="Helical" evidence="10">
    <location>
        <begin position="6"/>
        <end position="29"/>
    </location>
</feature>
<dbReference type="NCBIfam" id="NF007691">
    <property type="entry name" value="PRK10369.1"/>
    <property type="match status" value="1"/>
</dbReference>